<evidence type="ECO:0000313" key="2">
    <source>
        <dbReference type="EMBL" id="QHU22184.1"/>
    </source>
</evidence>
<name>A0A6C0L085_9ZZZZ</name>
<proteinExistence type="predicted"/>
<reference evidence="2" key="1">
    <citation type="journal article" date="2020" name="Nature">
        <title>Giant virus diversity and host interactions through global metagenomics.</title>
        <authorList>
            <person name="Schulz F."/>
            <person name="Roux S."/>
            <person name="Paez-Espino D."/>
            <person name="Jungbluth S."/>
            <person name="Walsh D.A."/>
            <person name="Denef V.J."/>
            <person name="McMahon K.D."/>
            <person name="Konstantinidis K.T."/>
            <person name="Eloe-Fadrosh E.A."/>
            <person name="Kyrpides N.C."/>
            <person name="Woyke T."/>
        </authorList>
    </citation>
    <scope>NUCLEOTIDE SEQUENCE</scope>
    <source>
        <strain evidence="2">GVMAG-S-3300013286-35</strain>
    </source>
</reference>
<sequence>MNRSRAIATANARTRRLHGRLGQTRVANLFKPEEGPHNSVARNQKKFREEELAKLSSVVEGSKAAEGILQRLRKTIQDSIAAAKLKGSSVVKLEISLGLATMFVRVLGFAIGVFLFIGYWGVNLFVGFFSGGTVVMGNTPQSITKLINPNDVDEWR</sequence>
<accession>A0A6C0L085</accession>
<dbReference type="EMBL" id="MN741000">
    <property type="protein sequence ID" value="QHU22184.1"/>
    <property type="molecule type" value="Genomic_DNA"/>
</dbReference>
<protein>
    <submittedName>
        <fullName evidence="2">Uncharacterized protein</fullName>
    </submittedName>
</protein>
<keyword evidence="1" id="KW-0812">Transmembrane</keyword>
<keyword evidence="1" id="KW-1133">Transmembrane helix</keyword>
<feature type="transmembrane region" description="Helical" evidence="1">
    <location>
        <begin position="102"/>
        <end position="122"/>
    </location>
</feature>
<evidence type="ECO:0000256" key="1">
    <source>
        <dbReference type="SAM" id="Phobius"/>
    </source>
</evidence>
<keyword evidence="1" id="KW-0472">Membrane</keyword>
<organism evidence="2">
    <name type="scientific">viral metagenome</name>
    <dbReference type="NCBI Taxonomy" id="1070528"/>
    <lineage>
        <taxon>unclassified sequences</taxon>
        <taxon>metagenomes</taxon>
        <taxon>organismal metagenomes</taxon>
    </lineage>
</organism>
<dbReference type="AlphaFoldDB" id="A0A6C0L085"/>